<dbReference type="GeneID" id="72008564"/>
<organism evidence="1 2">
    <name type="scientific">Rhodofomes roseus</name>
    <dbReference type="NCBI Taxonomy" id="34475"/>
    <lineage>
        <taxon>Eukaryota</taxon>
        <taxon>Fungi</taxon>
        <taxon>Dikarya</taxon>
        <taxon>Basidiomycota</taxon>
        <taxon>Agaricomycotina</taxon>
        <taxon>Agaricomycetes</taxon>
        <taxon>Polyporales</taxon>
        <taxon>Rhodofomes</taxon>
    </lineage>
</organism>
<gene>
    <name evidence="1" type="ORF">C8Q71DRAFT_860839</name>
</gene>
<protein>
    <submittedName>
        <fullName evidence="1">Uncharacterized protein</fullName>
    </submittedName>
</protein>
<accession>A0ABQ8K8B1</accession>
<dbReference type="EMBL" id="JADCUA010000020">
    <property type="protein sequence ID" value="KAH9833085.1"/>
    <property type="molecule type" value="Genomic_DNA"/>
</dbReference>
<comment type="caution">
    <text evidence="1">The sequence shown here is derived from an EMBL/GenBank/DDBJ whole genome shotgun (WGS) entry which is preliminary data.</text>
</comment>
<reference evidence="1 2" key="1">
    <citation type="journal article" date="2021" name="Environ. Microbiol.">
        <title>Gene family expansions and transcriptome signatures uncover fungal adaptations to wood decay.</title>
        <authorList>
            <person name="Hage H."/>
            <person name="Miyauchi S."/>
            <person name="Viragh M."/>
            <person name="Drula E."/>
            <person name="Min B."/>
            <person name="Chaduli D."/>
            <person name="Navarro D."/>
            <person name="Favel A."/>
            <person name="Norest M."/>
            <person name="Lesage-Meessen L."/>
            <person name="Balint B."/>
            <person name="Merenyi Z."/>
            <person name="de Eugenio L."/>
            <person name="Morin E."/>
            <person name="Martinez A.T."/>
            <person name="Baldrian P."/>
            <person name="Stursova M."/>
            <person name="Martinez M.J."/>
            <person name="Novotny C."/>
            <person name="Magnuson J.K."/>
            <person name="Spatafora J.W."/>
            <person name="Maurice S."/>
            <person name="Pangilinan J."/>
            <person name="Andreopoulos W."/>
            <person name="LaButti K."/>
            <person name="Hundley H."/>
            <person name="Na H."/>
            <person name="Kuo A."/>
            <person name="Barry K."/>
            <person name="Lipzen A."/>
            <person name="Henrissat B."/>
            <person name="Riley R."/>
            <person name="Ahrendt S."/>
            <person name="Nagy L.G."/>
            <person name="Grigoriev I.V."/>
            <person name="Martin F."/>
            <person name="Rosso M.N."/>
        </authorList>
    </citation>
    <scope>NUCLEOTIDE SEQUENCE [LARGE SCALE GENOMIC DNA]</scope>
    <source>
        <strain evidence="1 2">CIRM-BRFM 1785</strain>
    </source>
</reference>
<proteinExistence type="predicted"/>
<sequence length="322" mass="36898">MPSCFHEVLLNLAPLPRDAVLSFQPLLLPSQVHDGNEVDILKTILPKETMETLRDLWQDLPLQPIHIKDQAQHAMVQADDMGTLTFSAAIECKDFWESKPWKSSEFLEVTRDTLVDRNVESPLLRMSCAPLDIMVEQTSWFDRAIRCLPKTFPPSLKTLVIHAVSKGPQEMAHSESEDDWHTPWHAVLRHFSELEHLAFLCNRSISNFNAFDLVDALSPTSRTLPCPQLHELVLFYDCDIKTLGDEERNDSRLNTLLTNLYETLTKRNGRKSRLKLLVLILRAQRDAGKSSVVEELPDRSLEEKLKSVVDQLEVKGRLHSYE</sequence>
<dbReference type="Proteomes" id="UP000814176">
    <property type="component" value="Unassembled WGS sequence"/>
</dbReference>
<dbReference type="RefSeq" id="XP_047775851.1">
    <property type="nucleotide sequence ID" value="XM_047927832.1"/>
</dbReference>
<evidence type="ECO:0000313" key="1">
    <source>
        <dbReference type="EMBL" id="KAH9833085.1"/>
    </source>
</evidence>
<evidence type="ECO:0000313" key="2">
    <source>
        <dbReference type="Proteomes" id="UP000814176"/>
    </source>
</evidence>
<name>A0ABQ8K8B1_9APHY</name>
<keyword evidence="2" id="KW-1185">Reference proteome</keyword>